<keyword evidence="2" id="KW-1185">Reference proteome</keyword>
<comment type="caution">
    <text evidence="1">The sequence shown here is derived from an EMBL/GenBank/DDBJ whole genome shotgun (WGS) entry which is preliminary data.</text>
</comment>
<dbReference type="Proteomes" id="UP000823405">
    <property type="component" value="Unassembled WGS sequence"/>
</dbReference>
<evidence type="ECO:0000313" key="2">
    <source>
        <dbReference type="Proteomes" id="UP000823405"/>
    </source>
</evidence>
<sequence>MGQYYNLINLDKRQFFSTYSSTTPNADGSYTLNFSNFYSGAKMWEKLMNRGEKPLLAMALAHFSFPASAITEGDEVKNPMTPMGSWSGDRIVIIGDYSEGFPPFFTPQDQQDYKDFYATEAAKAAKEKGQTVDNDEQAEVDGTPNLYSYASETYTAIPVADFFKIENLQDQLNAHFPKQHETHHLVLNLDKEEYLDPVVCKSPNQEEKEGVATYVDAFAHQEDGIMQGLFSLLFYSNGSGGGDVYEFKKGRWAGDRISIQVKESVVDLETWKNISAEVEQDLNSYLRNEK</sequence>
<reference evidence="1" key="1">
    <citation type="journal article" date="2020" name="Fungal Divers.">
        <title>Resolving the Mortierellaceae phylogeny through synthesis of multi-gene phylogenetics and phylogenomics.</title>
        <authorList>
            <person name="Vandepol N."/>
            <person name="Liber J."/>
            <person name="Desiro A."/>
            <person name="Na H."/>
            <person name="Kennedy M."/>
            <person name="Barry K."/>
            <person name="Grigoriev I.V."/>
            <person name="Miller A.N."/>
            <person name="O'Donnell K."/>
            <person name="Stajich J.E."/>
            <person name="Bonito G."/>
        </authorList>
    </citation>
    <scope>NUCLEOTIDE SEQUENCE</scope>
    <source>
        <strain evidence="1">NVP60</strain>
    </source>
</reference>
<dbReference type="AlphaFoldDB" id="A0A9P6R9W2"/>
<dbReference type="EMBL" id="JAAAIN010000522">
    <property type="protein sequence ID" value="KAG0313343.1"/>
    <property type="molecule type" value="Genomic_DNA"/>
</dbReference>
<evidence type="ECO:0000313" key="1">
    <source>
        <dbReference type="EMBL" id="KAG0313343.1"/>
    </source>
</evidence>
<proteinExistence type="predicted"/>
<accession>A0A9P6R9W2</accession>
<gene>
    <name evidence="1" type="ORF">BGZ97_010271</name>
</gene>
<organism evidence="1 2">
    <name type="scientific">Linnemannia gamsii</name>
    <dbReference type="NCBI Taxonomy" id="64522"/>
    <lineage>
        <taxon>Eukaryota</taxon>
        <taxon>Fungi</taxon>
        <taxon>Fungi incertae sedis</taxon>
        <taxon>Mucoromycota</taxon>
        <taxon>Mortierellomycotina</taxon>
        <taxon>Mortierellomycetes</taxon>
        <taxon>Mortierellales</taxon>
        <taxon>Mortierellaceae</taxon>
        <taxon>Linnemannia</taxon>
    </lineage>
</organism>
<name>A0A9P6R9W2_9FUNG</name>
<protein>
    <submittedName>
        <fullName evidence="1">Uncharacterized protein</fullName>
    </submittedName>
</protein>
<dbReference type="OrthoDB" id="2588098at2759"/>